<proteinExistence type="predicted"/>
<evidence type="ECO:0000313" key="8">
    <source>
        <dbReference type="Proteomes" id="UP000009286"/>
    </source>
</evidence>
<feature type="transmembrane region" description="Helical" evidence="6">
    <location>
        <begin position="352"/>
        <end position="376"/>
    </location>
</feature>
<keyword evidence="4 6" id="KW-1133">Transmembrane helix</keyword>
<gene>
    <name evidence="7" type="ordered locus">MICA_193</name>
</gene>
<evidence type="ECO:0008006" key="9">
    <source>
        <dbReference type="Google" id="ProtNLM"/>
    </source>
</evidence>
<evidence type="ECO:0000256" key="6">
    <source>
        <dbReference type="SAM" id="Phobius"/>
    </source>
</evidence>
<dbReference type="Pfam" id="PF03739">
    <property type="entry name" value="LptF_LptG"/>
    <property type="match status" value="1"/>
</dbReference>
<dbReference type="InterPro" id="IPR005495">
    <property type="entry name" value="LptG/LptF_permease"/>
</dbReference>
<name>G2KP31_MICAA</name>
<keyword evidence="8" id="KW-1185">Reference proteome</keyword>
<dbReference type="RefSeq" id="WP_014101762.1">
    <property type="nucleotide sequence ID" value="NC_016026.1"/>
</dbReference>
<dbReference type="HOGENOM" id="CLU_028799_2_0_5"/>
<keyword evidence="5 6" id="KW-0472">Membrane</keyword>
<dbReference type="Proteomes" id="UP000009286">
    <property type="component" value="Chromosome"/>
</dbReference>
<dbReference type="InterPro" id="IPR030923">
    <property type="entry name" value="LptG"/>
</dbReference>
<dbReference type="OrthoDB" id="9798468at2"/>
<dbReference type="STRING" id="856793.MICA_193"/>
<evidence type="ECO:0000256" key="4">
    <source>
        <dbReference type="ARBA" id="ARBA00022989"/>
    </source>
</evidence>
<dbReference type="GO" id="GO:0055085">
    <property type="term" value="P:transmembrane transport"/>
    <property type="evidence" value="ECO:0007669"/>
    <property type="project" value="InterPro"/>
</dbReference>
<evidence type="ECO:0000256" key="2">
    <source>
        <dbReference type="ARBA" id="ARBA00022475"/>
    </source>
</evidence>
<feature type="transmembrane region" description="Helical" evidence="6">
    <location>
        <begin position="64"/>
        <end position="84"/>
    </location>
</feature>
<evidence type="ECO:0000256" key="3">
    <source>
        <dbReference type="ARBA" id="ARBA00022692"/>
    </source>
</evidence>
<feature type="transmembrane region" description="Helical" evidence="6">
    <location>
        <begin position="12"/>
        <end position="34"/>
    </location>
</feature>
<dbReference type="PANTHER" id="PTHR33529">
    <property type="entry name" value="SLR0882 PROTEIN-RELATED"/>
    <property type="match status" value="1"/>
</dbReference>
<feature type="transmembrane region" description="Helical" evidence="6">
    <location>
        <begin position="295"/>
        <end position="314"/>
    </location>
</feature>
<dbReference type="AlphaFoldDB" id="G2KP31"/>
<reference evidence="7 8" key="1">
    <citation type="journal article" date="2011" name="BMC Genomics">
        <title>Genomic insights into an obligate epibiotic bacterial predator: Micavibrio aeruginosavorus ARL-13.</title>
        <authorList>
            <person name="Wang Z."/>
            <person name="Kadouri D."/>
            <person name="Wu M."/>
        </authorList>
    </citation>
    <scope>NUCLEOTIDE SEQUENCE [LARGE SCALE GENOMIC DNA]</scope>
    <source>
        <strain evidence="7 8">ARL-13</strain>
    </source>
</reference>
<dbReference type="eggNOG" id="COG0795">
    <property type="taxonomic scope" value="Bacteria"/>
</dbReference>
<keyword evidence="3 6" id="KW-0812">Transmembrane</keyword>
<dbReference type="EMBL" id="CP002382">
    <property type="protein sequence ID" value="AEP08539.1"/>
    <property type="molecule type" value="Genomic_DNA"/>
</dbReference>
<dbReference type="KEGG" id="mai:MICA_193"/>
<dbReference type="GO" id="GO:0015920">
    <property type="term" value="P:lipopolysaccharide transport"/>
    <property type="evidence" value="ECO:0007669"/>
    <property type="project" value="TreeGrafter"/>
</dbReference>
<comment type="subcellular location">
    <subcellularLocation>
        <location evidence="1">Cell membrane</location>
        <topology evidence="1">Multi-pass membrane protein</topology>
    </subcellularLocation>
</comment>
<evidence type="ECO:0000256" key="5">
    <source>
        <dbReference type="ARBA" id="ARBA00023136"/>
    </source>
</evidence>
<keyword evidence="2" id="KW-1003">Cell membrane</keyword>
<sequence>MINRHATLNAYLGRLFAVNFLFITAILLGVVYLFDTVELLRRAAKRDVGLSRVLEMGLYKLPEVGQLIFPFAILFGAMFTFWVLTRRSELIVVRAAGFSVWQFLAPVMGVAVLIGVLQMTVINPLGAMMLGRYQVLENRYLLPEGNQIALFKEGLWLRQAYDPQAEATPAPGDDDGDAGYAIIHAAKIQLPDWELREVMVLFFDGDNNFLRRMDAARARLTRGQWNLQDVQISVPGSRAERVQRYALPTRLTADEIEESFSSPETLSFWKLPGFIATLKQTGFDATRLSIHFQSLLAQPLLFMAMVLLAATVSLRPPRFRGAMVMVMAGVLMGFLVFFLSSFLQALGASQQIPVLLAAWSPALVTLLLGGAVLLTLEDG</sequence>
<dbReference type="NCBIfam" id="TIGR04408">
    <property type="entry name" value="LptG_lptG"/>
    <property type="match status" value="1"/>
</dbReference>
<dbReference type="GO" id="GO:0043190">
    <property type="term" value="C:ATP-binding cassette (ABC) transporter complex"/>
    <property type="evidence" value="ECO:0007669"/>
    <property type="project" value="InterPro"/>
</dbReference>
<accession>G2KP31</accession>
<feature type="transmembrane region" description="Helical" evidence="6">
    <location>
        <begin position="326"/>
        <end position="346"/>
    </location>
</feature>
<protein>
    <recommendedName>
        <fullName evidence="9">LPS export ABC transporter permease LptG</fullName>
    </recommendedName>
</protein>
<feature type="transmembrane region" description="Helical" evidence="6">
    <location>
        <begin position="96"/>
        <end position="117"/>
    </location>
</feature>
<dbReference type="PANTHER" id="PTHR33529:SF2">
    <property type="entry name" value="LIPOPOLYSACCHARIDE EXPORT SYSTEM PERMEASE PROTEIN LPTG"/>
    <property type="match status" value="1"/>
</dbReference>
<evidence type="ECO:0000313" key="7">
    <source>
        <dbReference type="EMBL" id="AEP08539.1"/>
    </source>
</evidence>
<evidence type="ECO:0000256" key="1">
    <source>
        <dbReference type="ARBA" id="ARBA00004651"/>
    </source>
</evidence>
<organism evidence="7 8">
    <name type="scientific">Micavibrio aeruginosavorus (strain ARL-13)</name>
    <dbReference type="NCBI Taxonomy" id="856793"/>
    <lineage>
        <taxon>Bacteria</taxon>
        <taxon>Pseudomonadati</taxon>
        <taxon>Bdellovibrionota</taxon>
        <taxon>Bdellovibrionia</taxon>
        <taxon>Bdellovibrionales</taxon>
        <taxon>Pseudobdellovibrionaceae</taxon>
        <taxon>Micavibrio</taxon>
    </lineage>
</organism>